<accession>A0A220MBY2</accession>
<dbReference type="PROSITE" id="PS50983">
    <property type="entry name" value="FE_B12_PBP"/>
    <property type="match status" value="1"/>
</dbReference>
<feature type="chain" id="PRO_5039520306" evidence="5">
    <location>
        <begin position="22"/>
        <end position="312"/>
    </location>
</feature>
<dbReference type="Proteomes" id="UP000197781">
    <property type="component" value="Chromosome"/>
</dbReference>
<dbReference type="Gene3D" id="3.40.50.1980">
    <property type="entry name" value="Nitrogenase molybdenum iron protein domain"/>
    <property type="match status" value="2"/>
</dbReference>
<evidence type="ECO:0000256" key="3">
    <source>
        <dbReference type="ARBA" id="ARBA00022448"/>
    </source>
</evidence>
<dbReference type="AlphaFoldDB" id="A0A220MBY2"/>
<keyword evidence="3" id="KW-0813">Transport</keyword>
<dbReference type="GO" id="GO:1901678">
    <property type="term" value="P:iron coordination entity transport"/>
    <property type="evidence" value="ECO:0007669"/>
    <property type="project" value="UniProtKB-ARBA"/>
</dbReference>
<sequence>MYKRLLAIPIAALLLVLTACGNGGQTGDSAASKPTKSINYLGNTYTIPARTKEIVFVGFPASYEDSFLLGIPPVAATVDKNGKFPAEYQAMIRNAKHLPYHITDNLGELVALEPDVIMTTDKTSKEDLSKLQTAASVIPVSTNGAHWQENLRLLADVRGRDDNLDTFVGKVKQNTQELRDKLAALTEKKVLTLWFQEGSFYAYPKDERYNYLLYTDLALPVPDVVANIQERTALSMDALAKEDPNYLFVMVNKEDQPAFKQLQEQPVWTNLRAVKAGQMYMNAVEPGLAGGTAYSNQSFLNAVRKQMLKMSE</sequence>
<evidence type="ECO:0000313" key="7">
    <source>
        <dbReference type="EMBL" id="ASJ52531.1"/>
    </source>
</evidence>
<evidence type="ECO:0000313" key="8">
    <source>
        <dbReference type="Proteomes" id="UP000197781"/>
    </source>
</evidence>
<dbReference type="PANTHER" id="PTHR30532:SF10">
    <property type="entry name" value="IRON-UPTAKE SYSTEM-BINDING PROTEIN"/>
    <property type="match status" value="1"/>
</dbReference>
<evidence type="ECO:0000256" key="4">
    <source>
        <dbReference type="ARBA" id="ARBA00022729"/>
    </source>
</evidence>
<dbReference type="EMBL" id="CP018145">
    <property type="protein sequence ID" value="ASJ52531.1"/>
    <property type="molecule type" value="Genomic_DNA"/>
</dbReference>
<dbReference type="InterPro" id="IPR051313">
    <property type="entry name" value="Bact_iron-sidero_bind"/>
</dbReference>
<keyword evidence="4 5" id="KW-0732">Signal</keyword>
<organism evidence="7 8">
    <name type="scientific">Brevibacillus formosus</name>
    <dbReference type="NCBI Taxonomy" id="54913"/>
    <lineage>
        <taxon>Bacteria</taxon>
        <taxon>Bacillati</taxon>
        <taxon>Bacillota</taxon>
        <taxon>Bacilli</taxon>
        <taxon>Bacillales</taxon>
        <taxon>Paenibacillaceae</taxon>
        <taxon>Brevibacillus</taxon>
    </lineage>
</organism>
<reference evidence="7 8" key="1">
    <citation type="submission" date="2016-11" db="EMBL/GenBank/DDBJ databases">
        <authorList>
            <person name="Jaros S."/>
            <person name="Januszkiewicz K."/>
            <person name="Wedrychowicz H."/>
        </authorList>
    </citation>
    <scope>NUCLEOTIDE SEQUENCE [LARGE SCALE GENOMIC DNA]</scope>
    <source>
        <strain evidence="7 8">NF2</strain>
    </source>
</reference>
<comment type="similarity">
    <text evidence="2">Belongs to the bacterial solute-binding protein 8 family.</text>
</comment>
<dbReference type="KEGG" id="bfm:BP422_02600"/>
<protein>
    <submittedName>
        <fullName evidence="7">ABC transporter substrate-binding protein</fullName>
    </submittedName>
</protein>
<gene>
    <name evidence="7" type="ORF">BP422_02600</name>
</gene>
<dbReference type="PROSITE" id="PS51257">
    <property type="entry name" value="PROKAR_LIPOPROTEIN"/>
    <property type="match status" value="1"/>
</dbReference>
<feature type="domain" description="Fe/B12 periplasmic-binding" evidence="6">
    <location>
        <begin position="54"/>
        <end position="311"/>
    </location>
</feature>
<evidence type="ECO:0000259" key="6">
    <source>
        <dbReference type="PROSITE" id="PS50983"/>
    </source>
</evidence>
<comment type="subcellular location">
    <subcellularLocation>
        <location evidence="1">Cell envelope</location>
    </subcellularLocation>
</comment>
<proteinExistence type="inferred from homology"/>
<dbReference type="Pfam" id="PF01497">
    <property type="entry name" value="Peripla_BP_2"/>
    <property type="match status" value="1"/>
</dbReference>
<dbReference type="InterPro" id="IPR002491">
    <property type="entry name" value="ABC_transptr_periplasmic_BD"/>
</dbReference>
<evidence type="ECO:0000256" key="5">
    <source>
        <dbReference type="SAM" id="SignalP"/>
    </source>
</evidence>
<dbReference type="SUPFAM" id="SSF53807">
    <property type="entry name" value="Helical backbone' metal receptor"/>
    <property type="match status" value="1"/>
</dbReference>
<evidence type="ECO:0000256" key="2">
    <source>
        <dbReference type="ARBA" id="ARBA00008814"/>
    </source>
</evidence>
<name>A0A220MBY2_9BACL</name>
<dbReference type="PANTHER" id="PTHR30532">
    <property type="entry name" value="IRON III DICITRATE-BINDING PERIPLASMIC PROTEIN"/>
    <property type="match status" value="1"/>
</dbReference>
<dbReference type="RefSeq" id="WP_088906425.1">
    <property type="nucleotide sequence ID" value="NZ_CP018145.1"/>
</dbReference>
<feature type="signal peptide" evidence="5">
    <location>
        <begin position="1"/>
        <end position="21"/>
    </location>
</feature>
<dbReference type="GO" id="GO:0030288">
    <property type="term" value="C:outer membrane-bounded periplasmic space"/>
    <property type="evidence" value="ECO:0007669"/>
    <property type="project" value="TreeGrafter"/>
</dbReference>
<evidence type="ECO:0000256" key="1">
    <source>
        <dbReference type="ARBA" id="ARBA00004196"/>
    </source>
</evidence>